<gene>
    <name evidence="1" type="ORF">ABVV53_15675</name>
</gene>
<protein>
    <submittedName>
        <fullName evidence="1">Uncharacterized protein</fullName>
    </submittedName>
</protein>
<accession>A0ABV2D4U5</accession>
<proteinExistence type="predicted"/>
<dbReference type="EMBL" id="JBEWLY010000025">
    <property type="protein sequence ID" value="MET1756882.1"/>
    <property type="molecule type" value="Genomic_DNA"/>
</dbReference>
<evidence type="ECO:0000313" key="2">
    <source>
        <dbReference type="Proteomes" id="UP001548713"/>
    </source>
</evidence>
<dbReference type="Proteomes" id="UP001548713">
    <property type="component" value="Unassembled WGS sequence"/>
</dbReference>
<sequence>MRRLYRRGLCGQRSDRMAGDTIRAGVDFAILDAGLLALAVTNANARRG</sequence>
<evidence type="ECO:0000313" key="1">
    <source>
        <dbReference type="EMBL" id="MET1756882.1"/>
    </source>
</evidence>
<name>A0ABV2D4U5_9SPHN</name>
<organism evidence="1 2">
    <name type="scientific">Novosphingobium kalidii</name>
    <dbReference type="NCBI Taxonomy" id="3230299"/>
    <lineage>
        <taxon>Bacteria</taxon>
        <taxon>Pseudomonadati</taxon>
        <taxon>Pseudomonadota</taxon>
        <taxon>Alphaproteobacteria</taxon>
        <taxon>Sphingomonadales</taxon>
        <taxon>Sphingomonadaceae</taxon>
        <taxon>Novosphingobium</taxon>
    </lineage>
</organism>
<keyword evidence="2" id="KW-1185">Reference proteome</keyword>
<reference evidence="1 2" key="1">
    <citation type="submission" date="2024-07" db="EMBL/GenBank/DDBJ databases">
        <title>Novosphingobium kalidii RD2P27.</title>
        <authorList>
            <person name="Sun J.-Q."/>
        </authorList>
    </citation>
    <scope>NUCLEOTIDE SEQUENCE [LARGE SCALE GENOMIC DNA]</scope>
    <source>
        <strain evidence="1 2">RD2P27</strain>
    </source>
</reference>
<comment type="caution">
    <text evidence="1">The sequence shown here is derived from an EMBL/GenBank/DDBJ whole genome shotgun (WGS) entry which is preliminary data.</text>
</comment>
<dbReference type="RefSeq" id="WP_353985377.1">
    <property type="nucleotide sequence ID" value="NZ_JBEWLY010000025.1"/>
</dbReference>